<keyword evidence="3" id="KW-1185">Reference proteome</keyword>
<accession>A0A561WW52</accession>
<dbReference type="EMBL" id="VIXA01000001">
    <property type="protein sequence ID" value="TWG28106.1"/>
    <property type="molecule type" value="Genomic_DNA"/>
</dbReference>
<comment type="caution">
    <text evidence="2">The sequence shown here is derived from an EMBL/GenBank/DDBJ whole genome shotgun (WGS) entry which is preliminary data.</text>
</comment>
<dbReference type="Proteomes" id="UP000319927">
    <property type="component" value="Unassembled WGS sequence"/>
</dbReference>
<organism evidence="2 3">
    <name type="scientific">Micromonospora palomenae</name>
    <dbReference type="NCBI Taxonomy" id="1461247"/>
    <lineage>
        <taxon>Bacteria</taxon>
        <taxon>Bacillati</taxon>
        <taxon>Actinomycetota</taxon>
        <taxon>Actinomycetes</taxon>
        <taxon>Micromonosporales</taxon>
        <taxon>Micromonosporaceae</taxon>
        <taxon>Micromonospora</taxon>
    </lineage>
</organism>
<evidence type="ECO:0000313" key="3">
    <source>
        <dbReference type="Proteomes" id="UP000319927"/>
    </source>
</evidence>
<dbReference type="AlphaFoldDB" id="A0A561WW52"/>
<keyword evidence="1" id="KW-0812">Transmembrane</keyword>
<sequence length="71" mass="7650">MALPTAPTNPQEPNSRDGEQEALLTLTMASGLLELLNKLGPVTGWTPILAGVGALTVARTLIVLWRERNDR</sequence>
<reference evidence="2 3" key="1">
    <citation type="submission" date="2019-06" db="EMBL/GenBank/DDBJ databases">
        <title>Sequencing the genomes of 1000 actinobacteria strains.</title>
        <authorList>
            <person name="Klenk H.-P."/>
        </authorList>
    </citation>
    <scope>NUCLEOTIDE SEQUENCE [LARGE SCALE GENOMIC DNA]</scope>
    <source>
        <strain evidence="2 3">DSM 102131</strain>
    </source>
</reference>
<keyword evidence="1" id="KW-1133">Transmembrane helix</keyword>
<evidence type="ECO:0000313" key="2">
    <source>
        <dbReference type="EMBL" id="TWG28106.1"/>
    </source>
</evidence>
<feature type="transmembrane region" description="Helical" evidence="1">
    <location>
        <begin position="45"/>
        <end position="65"/>
    </location>
</feature>
<proteinExistence type="predicted"/>
<evidence type="ECO:0000256" key="1">
    <source>
        <dbReference type="SAM" id="Phobius"/>
    </source>
</evidence>
<protein>
    <submittedName>
        <fullName evidence="2">Uncharacterized protein</fullName>
    </submittedName>
</protein>
<keyword evidence="1" id="KW-0472">Membrane</keyword>
<name>A0A561WW52_9ACTN</name>
<dbReference type="RefSeq" id="WP_154937087.1">
    <property type="nucleotide sequence ID" value="NZ_VIXA01000001.1"/>
</dbReference>
<gene>
    <name evidence="2" type="ORF">FHX75_111257</name>
</gene>